<feature type="binding site" evidence="7">
    <location>
        <position position="113"/>
    </location>
    <ligand>
        <name>ATP</name>
        <dbReference type="ChEBI" id="CHEBI:30616"/>
    </ligand>
</feature>
<dbReference type="RefSeq" id="WP_134383197.1">
    <property type="nucleotide sequence ID" value="NZ_SORX01000017.1"/>
</dbReference>
<keyword evidence="7" id="KW-0963">Cytoplasm</keyword>
<feature type="binding site" evidence="7">
    <location>
        <position position="32"/>
    </location>
    <ligand>
        <name>substrate</name>
    </ligand>
</feature>
<evidence type="ECO:0000256" key="1">
    <source>
        <dbReference type="ARBA" id="ARBA00022605"/>
    </source>
</evidence>
<dbReference type="InterPro" id="IPR000623">
    <property type="entry name" value="Shikimate_kinase/TSH1"/>
</dbReference>
<comment type="similarity">
    <text evidence="7">Belongs to the shikimate kinase family.</text>
</comment>
<evidence type="ECO:0000256" key="7">
    <source>
        <dbReference type="HAMAP-Rule" id="MF_00109"/>
    </source>
</evidence>
<evidence type="ECO:0000256" key="4">
    <source>
        <dbReference type="ARBA" id="ARBA00022777"/>
    </source>
</evidence>
<dbReference type="GO" id="GO:0009073">
    <property type="term" value="P:aromatic amino acid family biosynthetic process"/>
    <property type="evidence" value="ECO:0007669"/>
    <property type="project" value="UniProtKB-KW"/>
</dbReference>
<dbReference type="GO" id="GO:0000287">
    <property type="term" value="F:magnesium ion binding"/>
    <property type="evidence" value="ECO:0007669"/>
    <property type="project" value="UniProtKB-UniRule"/>
</dbReference>
<dbReference type="InterPro" id="IPR031322">
    <property type="entry name" value="Shikimate/glucono_kinase"/>
</dbReference>
<gene>
    <name evidence="7" type="primary">aroK</name>
    <name evidence="8" type="ORF">E2626_16500</name>
</gene>
<feature type="binding site" evidence="7">
    <location>
        <position position="56"/>
    </location>
    <ligand>
        <name>substrate</name>
    </ligand>
</feature>
<keyword evidence="2 7" id="KW-0808">Transferase</keyword>
<dbReference type="HAMAP" id="MF_00109">
    <property type="entry name" value="Shikimate_kinase"/>
    <property type="match status" value="1"/>
</dbReference>
<keyword evidence="4 7" id="KW-0418">Kinase</keyword>
<dbReference type="CDD" id="cd00464">
    <property type="entry name" value="SK"/>
    <property type="match status" value="1"/>
</dbReference>
<dbReference type="GO" id="GO:0008652">
    <property type="term" value="P:amino acid biosynthetic process"/>
    <property type="evidence" value="ECO:0007669"/>
    <property type="project" value="UniProtKB-KW"/>
</dbReference>
<keyword evidence="6 7" id="KW-0057">Aromatic amino acid biosynthesis</keyword>
<dbReference type="PRINTS" id="PR01100">
    <property type="entry name" value="SHIKIMTKNASE"/>
</dbReference>
<dbReference type="Proteomes" id="UP000297776">
    <property type="component" value="Unassembled WGS sequence"/>
</dbReference>
<name>A0A4Y8L5J4_9BACL</name>
<comment type="caution">
    <text evidence="7">Lacks conserved residue(s) required for the propagation of feature annotation.</text>
</comment>
<dbReference type="UniPathway" id="UPA00053">
    <property type="reaction ID" value="UER00088"/>
</dbReference>
<dbReference type="GO" id="GO:0005829">
    <property type="term" value="C:cytosol"/>
    <property type="evidence" value="ECO:0007669"/>
    <property type="project" value="TreeGrafter"/>
</dbReference>
<dbReference type="GO" id="GO:0004765">
    <property type="term" value="F:shikimate kinase activity"/>
    <property type="evidence" value="ECO:0007669"/>
    <property type="project" value="UniProtKB-UniRule"/>
</dbReference>
<evidence type="ECO:0000313" key="8">
    <source>
        <dbReference type="EMBL" id="TFD97531.1"/>
    </source>
</evidence>
<feature type="binding site" evidence="7">
    <location>
        <position position="130"/>
    </location>
    <ligand>
        <name>substrate</name>
    </ligand>
</feature>
<dbReference type="EMBL" id="SORX01000017">
    <property type="protein sequence ID" value="TFD97531.1"/>
    <property type="molecule type" value="Genomic_DNA"/>
</dbReference>
<keyword evidence="3 7" id="KW-0547">Nucleotide-binding</keyword>
<comment type="subcellular location">
    <subcellularLocation>
        <location evidence="7">Cytoplasm</location>
    </subcellularLocation>
</comment>
<proteinExistence type="inferred from homology"/>
<evidence type="ECO:0000256" key="5">
    <source>
        <dbReference type="ARBA" id="ARBA00022840"/>
    </source>
</evidence>
<dbReference type="AlphaFoldDB" id="A0A4Y8L5J4"/>
<keyword evidence="9" id="KW-1185">Reference proteome</keyword>
<evidence type="ECO:0000256" key="3">
    <source>
        <dbReference type="ARBA" id="ARBA00022741"/>
    </source>
</evidence>
<comment type="caution">
    <text evidence="8">The sequence shown here is derived from an EMBL/GenBank/DDBJ whole genome shotgun (WGS) entry which is preliminary data.</text>
</comment>
<protein>
    <recommendedName>
        <fullName evidence="7">Shikimate kinase</fullName>
        <shortName evidence="7">SK</shortName>
        <ecNumber evidence="7">2.7.1.71</ecNumber>
    </recommendedName>
</protein>
<comment type="subunit">
    <text evidence="7">Monomer.</text>
</comment>
<keyword evidence="7" id="KW-0479">Metal-binding</keyword>
<reference evidence="8 9" key="1">
    <citation type="submission" date="2019-03" db="EMBL/GenBank/DDBJ databases">
        <authorList>
            <person name="Yang Y."/>
        </authorList>
    </citation>
    <scope>NUCLEOTIDE SEQUENCE [LARGE SCALE GENOMIC DNA]</scope>
    <source>
        <strain evidence="8 9">ASL-1</strain>
    </source>
</reference>
<comment type="cofactor">
    <cofactor evidence="7">
        <name>Mg(2+)</name>
        <dbReference type="ChEBI" id="CHEBI:18420"/>
    </cofactor>
    <text evidence="7">Binds 1 Mg(2+) ion per subunit.</text>
</comment>
<dbReference type="GO" id="GO:0005524">
    <property type="term" value="F:ATP binding"/>
    <property type="evidence" value="ECO:0007669"/>
    <property type="project" value="UniProtKB-UniRule"/>
</dbReference>
<dbReference type="Gene3D" id="3.40.50.300">
    <property type="entry name" value="P-loop containing nucleotide triphosphate hydrolases"/>
    <property type="match status" value="1"/>
</dbReference>
<comment type="pathway">
    <text evidence="7">Metabolic intermediate biosynthesis; chorismate biosynthesis; chorismate from D-erythrose 4-phosphate and phosphoenolpyruvate: step 5/7.</text>
</comment>
<comment type="function">
    <text evidence="7">Catalyzes the specific phosphorylation of the 3-hydroxyl group of shikimic acid using ATP as a cosubstrate.</text>
</comment>
<evidence type="ECO:0000313" key="9">
    <source>
        <dbReference type="Proteomes" id="UP000297776"/>
    </source>
</evidence>
<dbReference type="GO" id="GO:0009423">
    <property type="term" value="P:chorismate biosynthetic process"/>
    <property type="evidence" value="ECO:0007669"/>
    <property type="project" value="UniProtKB-UniRule"/>
</dbReference>
<sequence length="167" mass="18996">MKIYLIGFMGAGKSTIGRVLSRELSASFIDLDQWIEQTEKKKISTIFQMDGELAFRNIEVEALKRTDAEIVATGGGILYFEDTGKWMRENGTVIYLHAPFEELYARIEGDQSRPVAAKPYKELEELFHKRTVLYEQVSHHRVSVSHCSPEDSVKAIILSTLKENKGK</sequence>
<feature type="binding site" evidence="7">
    <location>
        <begin position="10"/>
        <end position="15"/>
    </location>
    <ligand>
        <name>ATP</name>
        <dbReference type="ChEBI" id="CHEBI:30616"/>
    </ligand>
</feature>
<dbReference type="SUPFAM" id="SSF52540">
    <property type="entry name" value="P-loop containing nucleoside triphosphate hydrolases"/>
    <property type="match status" value="1"/>
</dbReference>
<dbReference type="OrthoDB" id="9800332at2"/>
<evidence type="ECO:0000256" key="2">
    <source>
        <dbReference type="ARBA" id="ARBA00022679"/>
    </source>
</evidence>
<keyword evidence="1 7" id="KW-0028">Amino-acid biosynthesis</keyword>
<dbReference type="PANTHER" id="PTHR21087">
    <property type="entry name" value="SHIKIMATE KINASE"/>
    <property type="match status" value="1"/>
</dbReference>
<evidence type="ECO:0000256" key="6">
    <source>
        <dbReference type="ARBA" id="ARBA00023141"/>
    </source>
</evidence>
<keyword evidence="5 7" id="KW-0067">ATP-binding</keyword>
<dbReference type="PANTHER" id="PTHR21087:SF16">
    <property type="entry name" value="SHIKIMATE KINASE 1, CHLOROPLASTIC"/>
    <property type="match status" value="1"/>
</dbReference>
<dbReference type="EC" id="2.7.1.71" evidence="7"/>
<organism evidence="8 9">
    <name type="scientific">Jeotgalibacillus salarius</name>
    <dbReference type="NCBI Taxonomy" id="546023"/>
    <lineage>
        <taxon>Bacteria</taxon>
        <taxon>Bacillati</taxon>
        <taxon>Bacillota</taxon>
        <taxon>Bacilli</taxon>
        <taxon>Bacillales</taxon>
        <taxon>Caryophanaceae</taxon>
        <taxon>Jeotgalibacillus</taxon>
    </lineage>
</organism>
<dbReference type="Pfam" id="PF01202">
    <property type="entry name" value="SKI"/>
    <property type="match status" value="1"/>
</dbReference>
<feature type="binding site" evidence="7">
    <location>
        <position position="14"/>
    </location>
    <ligand>
        <name>Mg(2+)</name>
        <dbReference type="ChEBI" id="CHEBI:18420"/>
    </ligand>
</feature>
<comment type="catalytic activity">
    <reaction evidence="7">
        <text>shikimate + ATP = 3-phosphoshikimate + ADP + H(+)</text>
        <dbReference type="Rhea" id="RHEA:13121"/>
        <dbReference type="ChEBI" id="CHEBI:15378"/>
        <dbReference type="ChEBI" id="CHEBI:30616"/>
        <dbReference type="ChEBI" id="CHEBI:36208"/>
        <dbReference type="ChEBI" id="CHEBI:145989"/>
        <dbReference type="ChEBI" id="CHEBI:456216"/>
        <dbReference type="EC" id="2.7.1.71"/>
    </reaction>
</comment>
<dbReference type="InterPro" id="IPR027417">
    <property type="entry name" value="P-loop_NTPase"/>
</dbReference>
<feature type="binding site" evidence="7">
    <location>
        <position position="75"/>
    </location>
    <ligand>
        <name>substrate</name>
    </ligand>
</feature>
<accession>A0A4Y8L5J4</accession>
<keyword evidence="7" id="KW-0460">Magnesium</keyword>